<sequence length="46" mass="5457">MNHYSHIEKNKKIYYTPIKDLSEIENIAFYDHQLYDHAFNGSISAP</sequence>
<dbReference type="OrthoDB" id="2414036at2759"/>
<feature type="non-terminal residue" evidence="1">
    <location>
        <position position="46"/>
    </location>
</feature>
<dbReference type="Proteomes" id="UP000789405">
    <property type="component" value="Unassembled WGS sequence"/>
</dbReference>
<proteinExistence type="predicted"/>
<reference evidence="1" key="1">
    <citation type="submission" date="2021-06" db="EMBL/GenBank/DDBJ databases">
        <authorList>
            <person name="Kallberg Y."/>
            <person name="Tangrot J."/>
            <person name="Rosling A."/>
        </authorList>
    </citation>
    <scope>NUCLEOTIDE SEQUENCE</scope>
    <source>
        <strain evidence="1">MA453B</strain>
    </source>
</reference>
<dbReference type="AlphaFoldDB" id="A0A9N9JRL8"/>
<name>A0A9N9JRL8_9GLOM</name>
<evidence type="ECO:0000313" key="1">
    <source>
        <dbReference type="EMBL" id="CAG8793906.1"/>
    </source>
</evidence>
<keyword evidence="2" id="KW-1185">Reference proteome</keyword>
<dbReference type="EMBL" id="CAJVPY010029225">
    <property type="protein sequence ID" value="CAG8793906.1"/>
    <property type="molecule type" value="Genomic_DNA"/>
</dbReference>
<evidence type="ECO:0000313" key="2">
    <source>
        <dbReference type="Proteomes" id="UP000789405"/>
    </source>
</evidence>
<organism evidence="1 2">
    <name type="scientific">Dentiscutata erythropus</name>
    <dbReference type="NCBI Taxonomy" id="1348616"/>
    <lineage>
        <taxon>Eukaryota</taxon>
        <taxon>Fungi</taxon>
        <taxon>Fungi incertae sedis</taxon>
        <taxon>Mucoromycota</taxon>
        <taxon>Glomeromycotina</taxon>
        <taxon>Glomeromycetes</taxon>
        <taxon>Diversisporales</taxon>
        <taxon>Gigasporaceae</taxon>
        <taxon>Dentiscutata</taxon>
    </lineage>
</organism>
<gene>
    <name evidence="1" type="ORF">DERYTH_LOCUS21963</name>
</gene>
<accession>A0A9N9JRL8</accession>
<comment type="caution">
    <text evidence="1">The sequence shown here is derived from an EMBL/GenBank/DDBJ whole genome shotgun (WGS) entry which is preliminary data.</text>
</comment>
<protein>
    <submittedName>
        <fullName evidence="1">20935_t:CDS:1</fullName>
    </submittedName>
</protein>